<dbReference type="NCBIfam" id="TIGR01640">
    <property type="entry name" value="F_box_assoc_1"/>
    <property type="match status" value="1"/>
</dbReference>
<dbReference type="InterPro" id="IPR006527">
    <property type="entry name" value="F-box-assoc_dom_typ1"/>
</dbReference>
<evidence type="ECO:0000313" key="3">
    <source>
        <dbReference type="Proteomes" id="UP000467841"/>
    </source>
</evidence>
<dbReference type="AlphaFoldDB" id="A0A6D2L078"/>
<gene>
    <name evidence="2" type="ORF">MERR_LOCUS45080</name>
</gene>
<sequence length="194" mass="22722">MARLEEKGTTHEKMWIRIQPSNDHLTYDSYALGYGNNKNKYSCDSFKILRCRKHYDSVRVMECELYDLNTDSWRLLAEDAQSNLTVSLGWRITSCGVSLKGNTYWVACGRHKYHDSQFLLRFDFKGERFERFSLPYGGYIGTMYLSVVREEKLAVLLDRPNFDSSREMKIWVTDTKIIVCSRLKSIISLTLLEI</sequence>
<name>A0A6D2L078_9BRAS</name>
<dbReference type="InterPro" id="IPR015915">
    <property type="entry name" value="Kelch-typ_b-propeller"/>
</dbReference>
<protein>
    <recommendedName>
        <fullName evidence="1">F-box associated beta-propeller type 1 domain-containing protein</fullName>
    </recommendedName>
</protein>
<evidence type="ECO:0000259" key="1">
    <source>
        <dbReference type="Pfam" id="PF07734"/>
    </source>
</evidence>
<organism evidence="2 3">
    <name type="scientific">Microthlaspi erraticum</name>
    <dbReference type="NCBI Taxonomy" id="1685480"/>
    <lineage>
        <taxon>Eukaryota</taxon>
        <taxon>Viridiplantae</taxon>
        <taxon>Streptophyta</taxon>
        <taxon>Embryophyta</taxon>
        <taxon>Tracheophyta</taxon>
        <taxon>Spermatophyta</taxon>
        <taxon>Magnoliopsida</taxon>
        <taxon>eudicotyledons</taxon>
        <taxon>Gunneridae</taxon>
        <taxon>Pentapetalae</taxon>
        <taxon>rosids</taxon>
        <taxon>malvids</taxon>
        <taxon>Brassicales</taxon>
        <taxon>Brassicaceae</taxon>
        <taxon>Coluteocarpeae</taxon>
        <taxon>Microthlaspi</taxon>
    </lineage>
</organism>
<evidence type="ECO:0000313" key="2">
    <source>
        <dbReference type="EMBL" id="CAA7057844.1"/>
    </source>
</evidence>
<keyword evidence="3" id="KW-1185">Reference proteome</keyword>
<comment type="caution">
    <text evidence="2">The sequence shown here is derived from an EMBL/GenBank/DDBJ whole genome shotgun (WGS) entry which is preliminary data.</text>
</comment>
<dbReference type="Pfam" id="PF07734">
    <property type="entry name" value="FBA_1"/>
    <property type="match status" value="1"/>
</dbReference>
<dbReference type="Proteomes" id="UP000467841">
    <property type="component" value="Unassembled WGS sequence"/>
</dbReference>
<dbReference type="OrthoDB" id="1166669at2759"/>
<reference evidence="2" key="1">
    <citation type="submission" date="2020-01" db="EMBL/GenBank/DDBJ databases">
        <authorList>
            <person name="Mishra B."/>
        </authorList>
    </citation>
    <scope>NUCLEOTIDE SEQUENCE [LARGE SCALE GENOMIC DNA]</scope>
</reference>
<dbReference type="InterPro" id="IPR017451">
    <property type="entry name" value="F-box-assoc_interact_dom"/>
</dbReference>
<proteinExistence type="predicted"/>
<dbReference type="EMBL" id="CACVBM020001706">
    <property type="protein sequence ID" value="CAA7057844.1"/>
    <property type="molecule type" value="Genomic_DNA"/>
</dbReference>
<dbReference type="SUPFAM" id="SSF117281">
    <property type="entry name" value="Kelch motif"/>
    <property type="match status" value="1"/>
</dbReference>
<feature type="domain" description="F-box associated beta-propeller type 1" evidence="1">
    <location>
        <begin position="14"/>
        <end position="177"/>
    </location>
</feature>
<accession>A0A6D2L078</accession>